<organism evidence="3 5">
    <name type="scientific">Spinacia oleracea</name>
    <name type="common">Spinach</name>
    <dbReference type="NCBI Taxonomy" id="3562"/>
    <lineage>
        <taxon>Eukaryota</taxon>
        <taxon>Viridiplantae</taxon>
        <taxon>Streptophyta</taxon>
        <taxon>Embryophyta</taxon>
        <taxon>Tracheophyta</taxon>
        <taxon>Spermatophyta</taxon>
        <taxon>Magnoliopsida</taxon>
        <taxon>eudicotyledons</taxon>
        <taxon>Gunneridae</taxon>
        <taxon>Pentapetalae</taxon>
        <taxon>Caryophyllales</taxon>
        <taxon>Chenopodiaceae</taxon>
        <taxon>Chenopodioideae</taxon>
        <taxon>Anserineae</taxon>
        <taxon>Spinacia</taxon>
    </lineage>
</organism>
<feature type="domain" description="BAH" evidence="2">
    <location>
        <begin position="37"/>
        <end position="161"/>
    </location>
</feature>
<dbReference type="PROSITE" id="PS51038">
    <property type="entry name" value="BAH"/>
    <property type="match status" value="1"/>
</dbReference>
<evidence type="ECO:0000313" key="4">
    <source>
        <dbReference type="RefSeq" id="XP_056698827.1"/>
    </source>
</evidence>
<dbReference type="InterPro" id="IPR035979">
    <property type="entry name" value="RBD_domain_sf"/>
</dbReference>
<dbReference type="InterPro" id="IPR001025">
    <property type="entry name" value="BAH_dom"/>
</dbReference>
<evidence type="ECO:0000256" key="1">
    <source>
        <dbReference type="SAM" id="MobiDB-lite"/>
    </source>
</evidence>
<feature type="region of interest" description="Disordered" evidence="1">
    <location>
        <begin position="482"/>
        <end position="514"/>
    </location>
</feature>
<dbReference type="RefSeq" id="XP_056698828.1">
    <property type="nucleotide sequence ID" value="XM_056842850.1"/>
</dbReference>
<dbReference type="Proteomes" id="UP000813463">
    <property type="component" value="Chromosome 4"/>
</dbReference>
<dbReference type="SUPFAM" id="SSF54928">
    <property type="entry name" value="RNA-binding domain, RBD"/>
    <property type="match status" value="1"/>
</dbReference>
<proteinExistence type="predicted"/>
<sequence length="514" mass="58216">MSQHVEESHEDFKWGNSVPVIDGSGLKAYKSFTYKGVEYSLYDSIYTYRDGAKDTDIGKLVKLWESKKGTKRGKVVWFFRPSDICNFLRDYRVSWNELFLASGGGVGVSNVIPLEAIIGKCNVVCTAKDRRNHWLESDLAKANYRISHIFDVGELRISEKFPDMIDKIKVENLFNWNQGKVKASVECRDGLGTGARLKVEEKPTLTAEKPTEAEVQPSKKRKILAVAETGSLSPSQDTRRWFSALPWEDRVKDAHESGTLVHLVNLDPTHAASDVQEIISVAFKVKADAKIIPRIRSSDVLGQALVIFESKDDADCVICMLKEKCLVVGEGRSLVACKIALNEPGITWNFPGHFVMDKLKCRSSMVIKRRAAFTSHCTQANTIEHEMAMQWRMLQKKADLWWEALYKEQAKEFLPYLNQMKKNHQSNELHTTGMPSQEQAKQFPHCLSPVKNRQSVELNRTSLPSTQEQAKEFSHCLNLMKNSQSDELNRTTEVTYASESPVERPQSASHPALF</sequence>
<dbReference type="Pfam" id="PF01426">
    <property type="entry name" value="BAH"/>
    <property type="match status" value="1"/>
</dbReference>
<reference evidence="3" key="1">
    <citation type="journal article" date="2021" name="Nat. Commun.">
        <title>Genomic analyses provide insights into spinach domestication and the genetic basis of agronomic traits.</title>
        <authorList>
            <person name="Cai X."/>
            <person name="Sun X."/>
            <person name="Xu C."/>
            <person name="Sun H."/>
            <person name="Wang X."/>
            <person name="Ge C."/>
            <person name="Zhang Z."/>
            <person name="Wang Q."/>
            <person name="Fei Z."/>
            <person name="Jiao C."/>
            <person name="Wang Q."/>
        </authorList>
    </citation>
    <scope>NUCLEOTIDE SEQUENCE [LARGE SCALE GENOMIC DNA]</scope>
    <source>
        <strain evidence="3">cv. Varoflay</strain>
    </source>
</reference>
<accession>A0ABM3RT75</accession>
<reference evidence="4 5" key="2">
    <citation type="submission" date="2025-05" db="UniProtKB">
        <authorList>
            <consortium name="RefSeq"/>
        </authorList>
    </citation>
    <scope>IDENTIFICATION</scope>
    <source>
        <tissue evidence="4 5">Leaf</tissue>
    </source>
</reference>
<dbReference type="Gene3D" id="2.30.30.490">
    <property type="match status" value="1"/>
</dbReference>
<evidence type="ECO:0000313" key="5">
    <source>
        <dbReference type="RefSeq" id="XP_056698828.1"/>
    </source>
</evidence>
<gene>
    <name evidence="4 5" type="primary">LOC110787857</name>
</gene>
<dbReference type="RefSeq" id="XP_056698827.1">
    <property type="nucleotide sequence ID" value="XM_056842849.1"/>
</dbReference>
<evidence type="ECO:0000259" key="2">
    <source>
        <dbReference type="PROSITE" id="PS51038"/>
    </source>
</evidence>
<keyword evidence="3" id="KW-1185">Reference proteome</keyword>
<dbReference type="PANTHER" id="PTHR47073">
    <property type="entry name" value="PROTEIN ANTI-SILENCING 1"/>
    <property type="match status" value="1"/>
</dbReference>
<protein>
    <submittedName>
        <fullName evidence="4 5">Protein ANTI-SILENCING 1</fullName>
    </submittedName>
</protein>
<name>A0ABM3RT75_SPIOL</name>
<feature type="compositionally biased region" description="Polar residues" evidence="1">
    <location>
        <begin position="482"/>
        <end position="498"/>
    </location>
</feature>
<dbReference type="InterPro" id="IPR043151">
    <property type="entry name" value="BAH_sf"/>
</dbReference>
<evidence type="ECO:0000313" key="3">
    <source>
        <dbReference type="Proteomes" id="UP000813463"/>
    </source>
</evidence>
<dbReference type="PANTHER" id="PTHR47073:SF7">
    <property type="entry name" value="BAH DOMAIN-CONTAINING PROTEIN"/>
    <property type="match status" value="1"/>
</dbReference>
<dbReference type="GeneID" id="110787857"/>